<organism evidence="1 2">
    <name type="scientific">Anopheles minimus</name>
    <dbReference type="NCBI Taxonomy" id="112268"/>
    <lineage>
        <taxon>Eukaryota</taxon>
        <taxon>Metazoa</taxon>
        <taxon>Ecdysozoa</taxon>
        <taxon>Arthropoda</taxon>
        <taxon>Hexapoda</taxon>
        <taxon>Insecta</taxon>
        <taxon>Pterygota</taxon>
        <taxon>Neoptera</taxon>
        <taxon>Endopterygota</taxon>
        <taxon>Diptera</taxon>
        <taxon>Nematocera</taxon>
        <taxon>Culicoidea</taxon>
        <taxon>Culicidae</taxon>
        <taxon>Anophelinae</taxon>
        <taxon>Anopheles</taxon>
    </lineage>
</organism>
<name>A0A182WPJ0_9DIPT</name>
<protein>
    <submittedName>
        <fullName evidence="1">Uncharacterized protein</fullName>
    </submittedName>
</protein>
<dbReference type="Proteomes" id="UP000075920">
    <property type="component" value="Unassembled WGS sequence"/>
</dbReference>
<reference evidence="1" key="2">
    <citation type="submission" date="2020-05" db="UniProtKB">
        <authorList>
            <consortium name="EnsemblMetazoa"/>
        </authorList>
    </citation>
    <scope>IDENTIFICATION</scope>
    <source>
        <strain evidence="1">MINIMUS1</strain>
    </source>
</reference>
<dbReference type="EnsemblMetazoa" id="AMIN014588-RA">
    <property type="protein sequence ID" value="AMIN014588-PA"/>
    <property type="gene ID" value="AMIN014588"/>
</dbReference>
<keyword evidence="2" id="KW-1185">Reference proteome</keyword>
<evidence type="ECO:0000313" key="2">
    <source>
        <dbReference type="Proteomes" id="UP000075920"/>
    </source>
</evidence>
<proteinExistence type="predicted"/>
<reference evidence="2" key="1">
    <citation type="submission" date="2013-03" db="EMBL/GenBank/DDBJ databases">
        <title>The Genome Sequence of Anopheles minimus MINIMUS1.</title>
        <authorList>
            <consortium name="The Broad Institute Genomics Platform"/>
            <person name="Neafsey D.E."/>
            <person name="Walton C."/>
            <person name="Walker B."/>
            <person name="Young S.K."/>
            <person name="Zeng Q."/>
            <person name="Gargeya S."/>
            <person name="Fitzgerald M."/>
            <person name="Haas B."/>
            <person name="Abouelleil A."/>
            <person name="Allen A.W."/>
            <person name="Alvarado L."/>
            <person name="Arachchi H.M."/>
            <person name="Berlin A.M."/>
            <person name="Chapman S.B."/>
            <person name="Gainer-Dewar J."/>
            <person name="Goldberg J."/>
            <person name="Griggs A."/>
            <person name="Gujja S."/>
            <person name="Hansen M."/>
            <person name="Howarth C."/>
            <person name="Imamovic A."/>
            <person name="Ireland A."/>
            <person name="Larimer J."/>
            <person name="McCowan C."/>
            <person name="Murphy C."/>
            <person name="Pearson M."/>
            <person name="Poon T.W."/>
            <person name="Priest M."/>
            <person name="Roberts A."/>
            <person name="Saif S."/>
            <person name="Shea T."/>
            <person name="Sisk P."/>
            <person name="Sykes S."/>
            <person name="Wortman J."/>
            <person name="Nusbaum C."/>
            <person name="Birren B."/>
        </authorList>
    </citation>
    <scope>NUCLEOTIDE SEQUENCE [LARGE SCALE GENOMIC DNA]</scope>
    <source>
        <strain evidence="2">MINIMUS1</strain>
    </source>
</reference>
<sequence>MFSLITISMGGFGSLESNRRNFCVAISCSSTFSLYKAWMTAGCMSDRLSADVVSSWVGRKAW</sequence>
<dbReference type="VEuPathDB" id="VectorBase:AMIN014588"/>
<accession>A0A182WPJ0</accession>
<evidence type="ECO:0000313" key="1">
    <source>
        <dbReference type="EnsemblMetazoa" id="AMIN014588-PA"/>
    </source>
</evidence>
<dbReference type="AlphaFoldDB" id="A0A182WPJ0"/>